<feature type="transmembrane region" description="Helical" evidence="7">
    <location>
        <begin position="48"/>
        <end position="68"/>
    </location>
</feature>
<keyword evidence="3" id="KW-1003">Cell membrane</keyword>
<dbReference type="PANTHER" id="PTHR23517:SF2">
    <property type="entry name" value="MULTIDRUG RESISTANCE PROTEIN MDTH"/>
    <property type="match status" value="1"/>
</dbReference>
<keyword evidence="2" id="KW-0813">Transport</keyword>
<keyword evidence="6 7" id="KW-0472">Membrane</keyword>
<feature type="transmembrane region" description="Helical" evidence="7">
    <location>
        <begin position="142"/>
        <end position="162"/>
    </location>
</feature>
<organism evidence="9 10">
    <name type="scientific">Cyanobacterium stanieri LEGE 03274</name>
    <dbReference type="NCBI Taxonomy" id="1828756"/>
    <lineage>
        <taxon>Bacteria</taxon>
        <taxon>Bacillati</taxon>
        <taxon>Cyanobacteriota</taxon>
        <taxon>Cyanophyceae</taxon>
        <taxon>Oscillatoriophycideae</taxon>
        <taxon>Chroococcales</taxon>
        <taxon>Geminocystaceae</taxon>
        <taxon>Cyanobacterium</taxon>
    </lineage>
</organism>
<dbReference type="RefSeq" id="WP_193802034.1">
    <property type="nucleotide sequence ID" value="NZ_JADEWC010000053.1"/>
</dbReference>
<keyword evidence="10" id="KW-1185">Reference proteome</keyword>
<dbReference type="InterPro" id="IPR050171">
    <property type="entry name" value="MFS_Transporters"/>
</dbReference>
<name>A0ABR9V7F7_9CHRO</name>
<feature type="transmembrane region" description="Helical" evidence="7">
    <location>
        <begin position="104"/>
        <end position="121"/>
    </location>
</feature>
<evidence type="ECO:0000256" key="3">
    <source>
        <dbReference type="ARBA" id="ARBA00022475"/>
    </source>
</evidence>
<reference evidence="9 10" key="1">
    <citation type="submission" date="2020-10" db="EMBL/GenBank/DDBJ databases">
        <authorList>
            <person name="Castelo-Branco R."/>
            <person name="Eusebio N."/>
            <person name="Adriana R."/>
            <person name="Vieira A."/>
            <person name="Brugerolle De Fraissinette N."/>
            <person name="Rezende De Castro R."/>
            <person name="Schneider M.P."/>
            <person name="Vasconcelos V."/>
            <person name="Leao P.N."/>
        </authorList>
    </citation>
    <scope>NUCLEOTIDE SEQUENCE [LARGE SCALE GENOMIC DNA]</scope>
    <source>
        <strain evidence="9 10">LEGE 03274</strain>
    </source>
</reference>
<protein>
    <submittedName>
        <fullName evidence="9">MFS transporter</fullName>
    </submittedName>
</protein>
<accession>A0ABR9V7F7</accession>
<dbReference type="EMBL" id="JADEWC010000053">
    <property type="protein sequence ID" value="MBE9223822.1"/>
    <property type="molecule type" value="Genomic_DNA"/>
</dbReference>
<feature type="transmembrane region" description="Helical" evidence="7">
    <location>
        <begin position="308"/>
        <end position="327"/>
    </location>
</feature>
<feature type="transmembrane region" description="Helical" evidence="7">
    <location>
        <begin position="212"/>
        <end position="230"/>
    </location>
</feature>
<dbReference type="SUPFAM" id="SSF103473">
    <property type="entry name" value="MFS general substrate transporter"/>
    <property type="match status" value="1"/>
</dbReference>
<feature type="transmembrane region" description="Helical" evidence="7">
    <location>
        <begin position="168"/>
        <end position="188"/>
    </location>
</feature>
<dbReference type="InterPro" id="IPR036259">
    <property type="entry name" value="MFS_trans_sf"/>
</dbReference>
<dbReference type="PROSITE" id="PS50850">
    <property type="entry name" value="MFS"/>
    <property type="match status" value="1"/>
</dbReference>
<evidence type="ECO:0000256" key="2">
    <source>
        <dbReference type="ARBA" id="ARBA00022448"/>
    </source>
</evidence>
<feature type="transmembrane region" description="Helical" evidence="7">
    <location>
        <begin position="282"/>
        <end position="302"/>
    </location>
</feature>
<feature type="transmembrane region" description="Helical" evidence="7">
    <location>
        <begin position="376"/>
        <end position="398"/>
    </location>
</feature>
<feature type="transmembrane region" description="Helical" evidence="7">
    <location>
        <begin position="250"/>
        <end position="270"/>
    </location>
</feature>
<feature type="transmembrane region" description="Helical" evidence="7">
    <location>
        <begin position="12"/>
        <end position="36"/>
    </location>
</feature>
<evidence type="ECO:0000256" key="7">
    <source>
        <dbReference type="SAM" id="Phobius"/>
    </source>
</evidence>
<dbReference type="Proteomes" id="UP000654604">
    <property type="component" value="Unassembled WGS sequence"/>
</dbReference>
<evidence type="ECO:0000256" key="5">
    <source>
        <dbReference type="ARBA" id="ARBA00022989"/>
    </source>
</evidence>
<proteinExistence type="predicted"/>
<keyword evidence="4 7" id="KW-0812">Transmembrane</keyword>
<evidence type="ECO:0000313" key="10">
    <source>
        <dbReference type="Proteomes" id="UP000654604"/>
    </source>
</evidence>
<dbReference type="InterPro" id="IPR011701">
    <property type="entry name" value="MFS"/>
</dbReference>
<keyword evidence="5 7" id="KW-1133">Transmembrane helix</keyword>
<dbReference type="PANTHER" id="PTHR23517">
    <property type="entry name" value="RESISTANCE PROTEIN MDTM, PUTATIVE-RELATED-RELATED"/>
    <property type="match status" value="1"/>
</dbReference>
<feature type="domain" description="Major facilitator superfamily (MFS) profile" evidence="8">
    <location>
        <begin position="10"/>
        <end position="403"/>
    </location>
</feature>
<dbReference type="Pfam" id="PF07690">
    <property type="entry name" value="MFS_1"/>
    <property type="match status" value="1"/>
</dbReference>
<dbReference type="Gene3D" id="1.20.1250.20">
    <property type="entry name" value="MFS general substrate transporter like domains"/>
    <property type="match status" value="1"/>
</dbReference>
<evidence type="ECO:0000256" key="1">
    <source>
        <dbReference type="ARBA" id="ARBA00004651"/>
    </source>
</evidence>
<evidence type="ECO:0000259" key="8">
    <source>
        <dbReference type="PROSITE" id="PS50850"/>
    </source>
</evidence>
<feature type="transmembrane region" description="Helical" evidence="7">
    <location>
        <begin position="348"/>
        <end position="370"/>
    </location>
</feature>
<gene>
    <name evidence="9" type="ORF">IQ215_14065</name>
</gene>
<evidence type="ECO:0000256" key="6">
    <source>
        <dbReference type="ARBA" id="ARBA00023136"/>
    </source>
</evidence>
<comment type="caution">
    <text evidence="9">The sequence shown here is derived from an EMBL/GenBank/DDBJ whole genome shotgun (WGS) entry which is preliminary data.</text>
</comment>
<evidence type="ECO:0000313" key="9">
    <source>
        <dbReference type="EMBL" id="MBE9223822.1"/>
    </source>
</evidence>
<comment type="subcellular location">
    <subcellularLocation>
        <location evidence="1">Cell membrane</location>
        <topology evidence="1">Multi-pass membrane protein</topology>
    </subcellularLocation>
</comment>
<evidence type="ECO:0000256" key="4">
    <source>
        <dbReference type="ARBA" id="ARBA00022692"/>
    </source>
</evidence>
<dbReference type="CDD" id="cd17329">
    <property type="entry name" value="MFS_MdtH_MDR_like"/>
    <property type="match status" value="1"/>
</dbReference>
<sequence length="410" mass="45187">MTDKTPLDKQVWILAGGRMLLQFGTGFTLFYAPIFFVNQLGFSPTSVGIALGSASISGIVGRFLGGSWSDSPAWGRKKTLLLSAFISAFADVFLASTYDYPTLLIGNLLMGLGIGFYWPPAEAMIADLTTPEQRNFAFALNRLGDSVGLGCGVAIGGALIALTGSYRLLFIIDGISFVVFYGVIFWAIKESGEKERITQSFWQGWRKTLKDYNLWIFCVVNIIFTTYIMQLQSTLPLYLTNFAVNPDDFSITRISGLFSLHIAFAALFQLPVVKILNRLSHIQGLILSFLFWAVGFVFIWLAGNLTEYAFITAMVAVLISAIALATYNPPASGFIVKLAPPSLRGIYFAINSQCWAIGNLIGPPLGGFVLDKGENYAHNFWLISSASVSIGIIILLFLQNNMKKRKRHYF</sequence>
<feature type="transmembrane region" description="Helical" evidence="7">
    <location>
        <begin position="80"/>
        <end position="98"/>
    </location>
</feature>
<dbReference type="InterPro" id="IPR020846">
    <property type="entry name" value="MFS_dom"/>
</dbReference>